<dbReference type="CDD" id="cd05117">
    <property type="entry name" value="STKc_CAMK"/>
    <property type="match status" value="1"/>
</dbReference>
<dbReference type="InterPro" id="IPR000719">
    <property type="entry name" value="Prot_kinase_dom"/>
</dbReference>
<evidence type="ECO:0000256" key="1">
    <source>
        <dbReference type="ARBA" id="ARBA00001946"/>
    </source>
</evidence>
<evidence type="ECO:0000313" key="15">
    <source>
        <dbReference type="EMBL" id="KAG5185335.1"/>
    </source>
</evidence>
<comment type="caution">
    <text evidence="15">The sequence shown here is derived from an EMBL/GenBank/DDBJ whole genome shotgun (WGS) entry which is preliminary data.</text>
</comment>
<keyword evidence="6 15" id="KW-0418">Kinase</keyword>
<keyword evidence="2 11" id="KW-0723">Serine/threonine-protein kinase</keyword>
<proteinExistence type="inferred from homology"/>
<dbReference type="Gene3D" id="1.10.510.10">
    <property type="entry name" value="Transferase(Phosphotransferase) domain 1"/>
    <property type="match status" value="1"/>
</dbReference>
<evidence type="ECO:0000256" key="12">
    <source>
        <dbReference type="SAM" id="MobiDB-lite"/>
    </source>
</evidence>
<dbReference type="PROSITE" id="PS50222">
    <property type="entry name" value="EF_HAND_2"/>
    <property type="match status" value="2"/>
</dbReference>
<dbReference type="Gene3D" id="3.30.200.20">
    <property type="entry name" value="Phosphorylase Kinase, domain 1"/>
    <property type="match status" value="1"/>
</dbReference>
<sequence>MAITGKKAAAGAARASPPSRAAGSFSVGTAGDVGEKYDIDYKHELGHGHYGVVRRCRDRTTGEAYAVKTIKKSRVSRIESLKREIEILRRVRHPNIIALVAVYEDDRYIHLVTELCTGGELFDRIIKKTESAEGRYSERDAARIVRNILSGIAYCHTQHNICHRDLKPENFLFKRADDDTQIKIIDFGLSRFEEANSAMTTRVGTPYYIAPEVLLRSYDKACDLWSIGVITYILLSGYPPFYGDTDAEIFASVRRGEFDFPSPEWDSVSADAKDFICSLLRMDPTERLTAPQALDHPWFEKAEEAADSAAPAPSLEEALSDVTLQRINYRLRRFVGMGKLKKVALNVIAQQLTEAQIGHLRDVFEALDADGNGVISVEELKKIVIEEGLEDEVAYLLRGVDIDGSNTLDYREFLAATMDRSVFVREENMRSGFAYFDLEGAGKITVDNLIKIFGSEEHAREIMGDVDINSDGVIEYEEFRQMMLADGGALADREAL</sequence>
<feature type="binding site" evidence="10">
    <location>
        <position position="72"/>
    </location>
    <ligand>
        <name>ATP</name>
        <dbReference type="ChEBI" id="CHEBI:30616"/>
    </ligand>
</feature>
<dbReference type="OrthoDB" id="40902at2759"/>
<dbReference type="EMBL" id="JAFCMP010000135">
    <property type="protein sequence ID" value="KAG5185335.1"/>
    <property type="molecule type" value="Genomic_DNA"/>
</dbReference>
<dbReference type="InterPro" id="IPR018247">
    <property type="entry name" value="EF_Hand_1_Ca_BS"/>
</dbReference>
<dbReference type="PROSITE" id="PS00018">
    <property type="entry name" value="EF_HAND_1"/>
    <property type="match status" value="3"/>
</dbReference>
<dbReference type="GO" id="GO:0005524">
    <property type="term" value="F:ATP binding"/>
    <property type="evidence" value="ECO:0007669"/>
    <property type="project" value="UniProtKB-UniRule"/>
</dbReference>
<evidence type="ECO:0000259" key="14">
    <source>
        <dbReference type="PROSITE" id="PS50222"/>
    </source>
</evidence>
<evidence type="ECO:0000313" key="16">
    <source>
        <dbReference type="Proteomes" id="UP000664859"/>
    </source>
</evidence>
<dbReference type="Pfam" id="PF13499">
    <property type="entry name" value="EF-hand_7"/>
    <property type="match status" value="2"/>
</dbReference>
<dbReference type="Pfam" id="PF00069">
    <property type="entry name" value="Pkinase"/>
    <property type="match status" value="1"/>
</dbReference>
<keyword evidence="7" id="KW-0106">Calcium</keyword>
<evidence type="ECO:0000256" key="9">
    <source>
        <dbReference type="ARBA" id="ARBA00024334"/>
    </source>
</evidence>
<dbReference type="InterPro" id="IPR050205">
    <property type="entry name" value="CDPK_Ser/Thr_kinases"/>
</dbReference>
<dbReference type="PANTHER" id="PTHR24349">
    <property type="entry name" value="SERINE/THREONINE-PROTEIN KINASE"/>
    <property type="match status" value="1"/>
</dbReference>
<dbReference type="PROSITE" id="PS50011">
    <property type="entry name" value="PROTEIN_KINASE_DOM"/>
    <property type="match status" value="1"/>
</dbReference>
<evidence type="ECO:0000256" key="5">
    <source>
        <dbReference type="ARBA" id="ARBA00022741"/>
    </source>
</evidence>
<dbReference type="PROSITE" id="PS00108">
    <property type="entry name" value="PROTEIN_KINASE_ST"/>
    <property type="match status" value="1"/>
</dbReference>
<protein>
    <submittedName>
        <fullName evidence="15">Calcium-dependent protein kinase</fullName>
    </submittedName>
</protein>
<evidence type="ECO:0000256" key="4">
    <source>
        <dbReference type="ARBA" id="ARBA00022737"/>
    </source>
</evidence>
<evidence type="ECO:0000256" key="10">
    <source>
        <dbReference type="PROSITE-ProRule" id="PRU10141"/>
    </source>
</evidence>
<comment type="cofactor">
    <cofactor evidence="1">
        <name>Mg(2+)</name>
        <dbReference type="ChEBI" id="CHEBI:18420"/>
    </cofactor>
</comment>
<evidence type="ECO:0000259" key="13">
    <source>
        <dbReference type="PROSITE" id="PS50011"/>
    </source>
</evidence>
<feature type="domain" description="EF-hand" evidence="14">
    <location>
        <begin position="355"/>
        <end position="390"/>
    </location>
</feature>
<accession>A0A836CG63</accession>
<keyword evidence="3" id="KW-0808">Transferase</keyword>
<dbReference type="SUPFAM" id="SSF56112">
    <property type="entry name" value="Protein kinase-like (PK-like)"/>
    <property type="match status" value="1"/>
</dbReference>
<evidence type="ECO:0000256" key="2">
    <source>
        <dbReference type="ARBA" id="ARBA00022527"/>
    </source>
</evidence>
<dbReference type="AlphaFoldDB" id="A0A836CG63"/>
<dbReference type="GO" id="GO:0005509">
    <property type="term" value="F:calcium ion binding"/>
    <property type="evidence" value="ECO:0007669"/>
    <property type="project" value="InterPro"/>
</dbReference>
<dbReference type="FunFam" id="1.10.510.10:FF:000475">
    <property type="entry name" value="Calcium-dependent protein kinase 5"/>
    <property type="match status" value="1"/>
</dbReference>
<dbReference type="CDD" id="cd00051">
    <property type="entry name" value="EFh"/>
    <property type="match status" value="2"/>
</dbReference>
<dbReference type="InterPro" id="IPR008271">
    <property type="entry name" value="Ser/Thr_kinase_AS"/>
</dbReference>
<organism evidence="15 16">
    <name type="scientific">Tribonema minus</name>
    <dbReference type="NCBI Taxonomy" id="303371"/>
    <lineage>
        <taxon>Eukaryota</taxon>
        <taxon>Sar</taxon>
        <taxon>Stramenopiles</taxon>
        <taxon>Ochrophyta</taxon>
        <taxon>PX clade</taxon>
        <taxon>Xanthophyceae</taxon>
        <taxon>Tribonematales</taxon>
        <taxon>Tribonemataceae</taxon>
        <taxon>Tribonema</taxon>
    </lineage>
</organism>
<gene>
    <name evidence="15" type="ORF">JKP88DRAFT_269673</name>
</gene>
<dbReference type="InterPro" id="IPR011992">
    <property type="entry name" value="EF-hand-dom_pair"/>
</dbReference>
<reference evidence="15" key="1">
    <citation type="submission" date="2021-02" db="EMBL/GenBank/DDBJ databases">
        <title>First Annotated Genome of the Yellow-green Alga Tribonema minus.</title>
        <authorList>
            <person name="Mahan K.M."/>
        </authorList>
    </citation>
    <scope>NUCLEOTIDE SEQUENCE</scope>
    <source>
        <strain evidence="15">UTEX B ZZ1240</strain>
    </source>
</reference>
<feature type="compositionally biased region" description="Low complexity" evidence="12">
    <location>
        <begin position="8"/>
        <end position="23"/>
    </location>
</feature>
<keyword evidence="16" id="KW-1185">Reference proteome</keyword>
<evidence type="ECO:0000256" key="11">
    <source>
        <dbReference type="RuleBase" id="RU000304"/>
    </source>
</evidence>
<feature type="domain" description="EF-hand" evidence="14">
    <location>
        <begin position="454"/>
        <end position="489"/>
    </location>
</feature>
<dbReference type="FunFam" id="3.30.200.20:FF:000880">
    <property type="entry name" value="Predicted protein"/>
    <property type="match status" value="1"/>
</dbReference>
<dbReference type="PROSITE" id="PS00107">
    <property type="entry name" value="PROTEIN_KINASE_ATP"/>
    <property type="match status" value="1"/>
</dbReference>
<comment type="similarity">
    <text evidence="9">Belongs to the protein kinase superfamily. Ser/Thr protein kinase family. CDPK subfamily.</text>
</comment>
<dbReference type="SMART" id="SM00054">
    <property type="entry name" value="EFh"/>
    <property type="match status" value="3"/>
</dbReference>
<evidence type="ECO:0000256" key="8">
    <source>
        <dbReference type="ARBA" id="ARBA00022840"/>
    </source>
</evidence>
<name>A0A836CG63_9STRA</name>
<keyword evidence="5 10" id="KW-0547">Nucleotide-binding</keyword>
<dbReference type="InterPro" id="IPR011009">
    <property type="entry name" value="Kinase-like_dom_sf"/>
</dbReference>
<keyword evidence="8 10" id="KW-0067">ATP-binding</keyword>
<dbReference type="GO" id="GO:0004674">
    <property type="term" value="F:protein serine/threonine kinase activity"/>
    <property type="evidence" value="ECO:0007669"/>
    <property type="project" value="UniProtKB-KW"/>
</dbReference>
<feature type="region of interest" description="Disordered" evidence="12">
    <location>
        <begin position="1"/>
        <end position="25"/>
    </location>
</feature>
<dbReference type="FunFam" id="1.10.238.10:FF:000003">
    <property type="entry name" value="Calmodulin A"/>
    <property type="match status" value="1"/>
</dbReference>
<feature type="domain" description="Protein kinase" evidence="13">
    <location>
        <begin position="39"/>
        <end position="299"/>
    </location>
</feature>
<dbReference type="InterPro" id="IPR002048">
    <property type="entry name" value="EF_hand_dom"/>
</dbReference>
<dbReference type="InterPro" id="IPR017441">
    <property type="entry name" value="Protein_kinase_ATP_BS"/>
</dbReference>
<dbReference type="SUPFAM" id="SSF47473">
    <property type="entry name" value="EF-hand"/>
    <property type="match status" value="1"/>
</dbReference>
<evidence type="ECO:0000256" key="6">
    <source>
        <dbReference type="ARBA" id="ARBA00022777"/>
    </source>
</evidence>
<dbReference type="Proteomes" id="UP000664859">
    <property type="component" value="Unassembled WGS sequence"/>
</dbReference>
<dbReference type="Gene3D" id="1.10.238.10">
    <property type="entry name" value="EF-hand"/>
    <property type="match status" value="2"/>
</dbReference>
<dbReference type="SMART" id="SM00220">
    <property type="entry name" value="S_TKc"/>
    <property type="match status" value="1"/>
</dbReference>
<keyword evidence="4" id="KW-0677">Repeat</keyword>
<evidence type="ECO:0000256" key="3">
    <source>
        <dbReference type="ARBA" id="ARBA00022679"/>
    </source>
</evidence>
<evidence type="ECO:0000256" key="7">
    <source>
        <dbReference type="ARBA" id="ARBA00022837"/>
    </source>
</evidence>